<sequence>MKIAVIGAGAWGTTLANVCARKGHDTILWSRQHDMVSRLNREHENSWYLPGIALDPRLTATTDMAHASENAEIFLWAVPAQFTRQAMENCVEHLPSRPIIVCASKGIELSTHMTMSQVVDDVLGDLRPHYAMLSGPSFADEVSRDIPTTVTLGCADEKRGRAIRDALSTEHFRIYTTTDYRGVELGGAFKNIIAIAAGIADGLDFGSNARAALITRGLTEMSRLGVALGARAETFQGLSGLGDLVLTCTGDASRNRQVGLQIGRGRKLVDILGEMRSVAEGVKTTEAVHSLAMELGVDLPITSELHQVLYEDKSPRQAVAELMTRDLRDE</sequence>
<dbReference type="PROSITE" id="PS00957">
    <property type="entry name" value="NAD_G3PDH"/>
    <property type="match status" value="1"/>
</dbReference>
<dbReference type="GO" id="GO:0051287">
    <property type="term" value="F:NAD binding"/>
    <property type="evidence" value="ECO:0007669"/>
    <property type="project" value="InterPro"/>
</dbReference>
<evidence type="ECO:0000313" key="21">
    <source>
        <dbReference type="Proteomes" id="UP000580856"/>
    </source>
</evidence>
<evidence type="ECO:0000256" key="5">
    <source>
        <dbReference type="ARBA" id="ARBA00023027"/>
    </source>
</evidence>
<comment type="catalytic activity">
    <reaction evidence="13">
        <text>sn-glycerol 3-phosphate + NAD(+) = dihydroxyacetone phosphate + NADH + H(+)</text>
        <dbReference type="Rhea" id="RHEA:11092"/>
        <dbReference type="ChEBI" id="CHEBI:15378"/>
        <dbReference type="ChEBI" id="CHEBI:57540"/>
        <dbReference type="ChEBI" id="CHEBI:57597"/>
        <dbReference type="ChEBI" id="CHEBI:57642"/>
        <dbReference type="ChEBI" id="CHEBI:57945"/>
        <dbReference type="EC" id="1.1.1.94"/>
    </reaction>
</comment>
<accession>A0A846QJ89</accession>
<dbReference type="SUPFAM" id="SSF51735">
    <property type="entry name" value="NAD(P)-binding Rossmann-fold domains"/>
    <property type="match status" value="1"/>
</dbReference>
<feature type="binding site" evidence="13">
    <location>
        <position position="243"/>
    </location>
    <ligand>
        <name>sn-glycerol 3-phosphate</name>
        <dbReference type="ChEBI" id="CHEBI:57597"/>
    </ligand>
</feature>
<feature type="binding site" evidence="13">
    <location>
        <position position="280"/>
    </location>
    <ligand>
        <name>NADPH</name>
        <dbReference type="ChEBI" id="CHEBI:57783"/>
    </ligand>
</feature>
<comment type="function">
    <text evidence="13">Catalyzes the reduction of the glycolytic intermediate dihydroxyacetone phosphate (DHAP) to sn-glycerol 3-phosphate (G3P), the key precursor for phospholipid synthesis.</text>
</comment>
<dbReference type="PANTHER" id="PTHR11728">
    <property type="entry name" value="GLYCEROL-3-PHOSPHATE DEHYDROGENASE"/>
    <property type="match status" value="1"/>
</dbReference>
<feature type="binding site" evidence="13">
    <location>
        <position position="11"/>
    </location>
    <ligand>
        <name>NADPH</name>
        <dbReference type="ChEBI" id="CHEBI:57783"/>
    </ligand>
</feature>
<feature type="binding site" evidence="13">
    <location>
        <position position="253"/>
    </location>
    <ligand>
        <name>sn-glycerol 3-phosphate</name>
        <dbReference type="ChEBI" id="CHEBI:57597"/>
    </ligand>
</feature>
<dbReference type="InterPro" id="IPR006168">
    <property type="entry name" value="G3P_DH_NAD-dep"/>
</dbReference>
<comment type="caution">
    <text evidence="13">Lacks conserved residue(s) required for the propagation of feature annotation.</text>
</comment>
<feature type="domain" description="Glycerol-3-phosphate dehydrogenase NAD-dependent C-terminal" evidence="19">
    <location>
        <begin position="179"/>
        <end position="319"/>
    </location>
</feature>
<dbReference type="EMBL" id="JAATJA010000002">
    <property type="protein sequence ID" value="NJB68221.1"/>
    <property type="molecule type" value="Genomic_DNA"/>
</dbReference>
<dbReference type="PANTHER" id="PTHR11728:SF1">
    <property type="entry name" value="GLYCEROL-3-PHOSPHATE DEHYDROGENASE [NAD(+)] 2, CHLOROPLASTIC"/>
    <property type="match status" value="1"/>
</dbReference>
<dbReference type="GO" id="GO:0006650">
    <property type="term" value="P:glycerophospholipid metabolic process"/>
    <property type="evidence" value="ECO:0007669"/>
    <property type="project" value="UniProtKB-UniRule"/>
</dbReference>
<organism evidence="20 21">
    <name type="scientific">Desulfobaculum xiamenense</name>
    <dbReference type="NCBI Taxonomy" id="995050"/>
    <lineage>
        <taxon>Bacteria</taxon>
        <taxon>Pseudomonadati</taxon>
        <taxon>Thermodesulfobacteriota</taxon>
        <taxon>Desulfovibrionia</taxon>
        <taxon>Desulfovibrionales</taxon>
        <taxon>Desulfovibrionaceae</taxon>
        <taxon>Desulfobaculum</taxon>
    </lineage>
</organism>
<dbReference type="Pfam" id="PF07479">
    <property type="entry name" value="NAD_Gly3P_dh_C"/>
    <property type="match status" value="1"/>
</dbReference>
<dbReference type="SUPFAM" id="SSF48179">
    <property type="entry name" value="6-phosphogluconate dehydrogenase C-terminal domain-like"/>
    <property type="match status" value="1"/>
</dbReference>
<keyword evidence="2 13" id="KW-0444">Lipid biosynthesis</keyword>
<keyword evidence="8 13" id="KW-1208">Phospholipid metabolism</keyword>
<comment type="pathway">
    <text evidence="13">Membrane lipid metabolism; glycerophospholipid metabolism.</text>
</comment>
<dbReference type="HAMAP" id="MF_00394">
    <property type="entry name" value="NAD_Glyc3P_dehydrog"/>
    <property type="match status" value="1"/>
</dbReference>
<keyword evidence="13" id="KW-0963">Cytoplasm</keyword>
<evidence type="ECO:0000256" key="1">
    <source>
        <dbReference type="ARBA" id="ARBA00011009"/>
    </source>
</evidence>
<feature type="binding site" evidence="13">
    <location>
        <position position="105"/>
    </location>
    <ligand>
        <name>NADPH</name>
        <dbReference type="ChEBI" id="CHEBI:57783"/>
    </ligand>
</feature>
<proteinExistence type="inferred from homology"/>
<keyword evidence="5 13" id="KW-0520">NAD</keyword>
<dbReference type="PRINTS" id="PR00077">
    <property type="entry name" value="GPDHDRGNASE"/>
</dbReference>
<evidence type="ECO:0000256" key="10">
    <source>
        <dbReference type="ARBA" id="ARBA00066687"/>
    </source>
</evidence>
<dbReference type="GO" id="GO:0047952">
    <property type="term" value="F:glycerol-3-phosphate dehydrogenase [NAD(P)+] activity"/>
    <property type="evidence" value="ECO:0007669"/>
    <property type="project" value="UniProtKB-UniRule"/>
</dbReference>
<evidence type="ECO:0000256" key="4">
    <source>
        <dbReference type="ARBA" id="ARBA00023002"/>
    </source>
</evidence>
<evidence type="ECO:0000256" key="15">
    <source>
        <dbReference type="PIRSR" id="PIRSR000114-2"/>
    </source>
</evidence>
<evidence type="ECO:0000256" key="7">
    <source>
        <dbReference type="ARBA" id="ARBA00023209"/>
    </source>
</evidence>
<gene>
    <name evidence="13" type="primary">gpsA</name>
    <name evidence="20" type="ORF">GGQ74_001894</name>
</gene>
<feature type="binding site" evidence="16">
    <location>
        <begin position="7"/>
        <end position="12"/>
    </location>
    <ligand>
        <name>NAD(+)</name>
        <dbReference type="ChEBI" id="CHEBI:57540"/>
    </ligand>
</feature>
<evidence type="ECO:0000256" key="14">
    <source>
        <dbReference type="PIRSR" id="PIRSR000114-1"/>
    </source>
</evidence>
<feature type="binding site" evidence="13">
    <location>
        <position position="190"/>
    </location>
    <ligand>
        <name>sn-glycerol 3-phosphate</name>
        <dbReference type="ChEBI" id="CHEBI:57597"/>
    </ligand>
</feature>
<dbReference type="FunFam" id="1.10.1040.10:FF:000001">
    <property type="entry name" value="Glycerol-3-phosphate dehydrogenase [NAD(P)+]"/>
    <property type="match status" value="1"/>
</dbReference>
<dbReference type="NCBIfam" id="NF000940">
    <property type="entry name" value="PRK00094.1-2"/>
    <property type="match status" value="1"/>
</dbReference>
<dbReference type="GO" id="GO:0008654">
    <property type="term" value="P:phospholipid biosynthetic process"/>
    <property type="evidence" value="ECO:0007669"/>
    <property type="project" value="UniProtKB-KW"/>
</dbReference>
<evidence type="ECO:0000256" key="17">
    <source>
        <dbReference type="RuleBase" id="RU000437"/>
    </source>
</evidence>
<dbReference type="NCBIfam" id="NF000942">
    <property type="entry name" value="PRK00094.1-4"/>
    <property type="match status" value="1"/>
</dbReference>
<evidence type="ECO:0000256" key="9">
    <source>
        <dbReference type="ARBA" id="ARBA00052716"/>
    </source>
</evidence>
<dbReference type="InterPro" id="IPR006109">
    <property type="entry name" value="G3P_DH_NAD-dep_C"/>
</dbReference>
<evidence type="ECO:0000256" key="11">
    <source>
        <dbReference type="ARBA" id="ARBA00069372"/>
    </source>
</evidence>
<dbReference type="InterPro" id="IPR036291">
    <property type="entry name" value="NAD(P)-bd_dom_sf"/>
</dbReference>
<feature type="active site" description="Proton acceptor" evidence="13 14">
    <location>
        <position position="190"/>
    </location>
</feature>
<evidence type="ECO:0000313" key="20">
    <source>
        <dbReference type="EMBL" id="NJB68221.1"/>
    </source>
</evidence>
<feature type="binding site" evidence="13">
    <location>
        <position position="255"/>
    </location>
    <ligand>
        <name>sn-glycerol 3-phosphate</name>
        <dbReference type="ChEBI" id="CHEBI:57597"/>
    </ligand>
</feature>
<dbReference type="PIRSF" id="PIRSF000114">
    <property type="entry name" value="Glycerol-3-P_dh"/>
    <property type="match status" value="1"/>
</dbReference>
<feature type="binding site" evidence="13">
    <location>
        <position position="278"/>
    </location>
    <ligand>
        <name>NADPH</name>
        <dbReference type="ChEBI" id="CHEBI:57783"/>
    </ligand>
</feature>
<feature type="binding site" evidence="13">
    <location>
        <position position="254"/>
    </location>
    <ligand>
        <name>sn-glycerol 3-phosphate</name>
        <dbReference type="ChEBI" id="CHEBI:57597"/>
    </ligand>
</feature>
<dbReference type="GO" id="GO:0046167">
    <property type="term" value="P:glycerol-3-phosphate biosynthetic process"/>
    <property type="evidence" value="ECO:0007669"/>
    <property type="project" value="UniProtKB-UniRule"/>
</dbReference>
<evidence type="ECO:0000259" key="19">
    <source>
        <dbReference type="Pfam" id="PF07479"/>
    </source>
</evidence>
<evidence type="ECO:0000259" key="18">
    <source>
        <dbReference type="Pfam" id="PF01210"/>
    </source>
</evidence>
<reference evidence="20 21" key="1">
    <citation type="submission" date="2020-03" db="EMBL/GenBank/DDBJ databases">
        <title>Genomic Encyclopedia of Type Strains, Phase IV (KMG-IV): sequencing the most valuable type-strain genomes for metagenomic binning, comparative biology and taxonomic classification.</title>
        <authorList>
            <person name="Goeker M."/>
        </authorList>
    </citation>
    <scope>NUCLEOTIDE SEQUENCE [LARGE SCALE GENOMIC DNA]</scope>
    <source>
        <strain evidence="20 21">DSM 24233</strain>
    </source>
</reference>
<evidence type="ECO:0000256" key="13">
    <source>
        <dbReference type="HAMAP-Rule" id="MF_00394"/>
    </source>
</evidence>
<evidence type="ECO:0000256" key="8">
    <source>
        <dbReference type="ARBA" id="ARBA00023264"/>
    </source>
</evidence>
<feature type="binding site" evidence="15">
    <location>
        <position position="105"/>
    </location>
    <ligand>
        <name>substrate</name>
    </ligand>
</feature>
<feature type="binding site" evidence="13">
    <location>
        <position position="254"/>
    </location>
    <ligand>
        <name>NADPH</name>
        <dbReference type="ChEBI" id="CHEBI:57783"/>
    </ligand>
</feature>
<feature type="binding site" evidence="13">
    <location>
        <position position="31"/>
    </location>
    <ligand>
        <name>NADPH</name>
        <dbReference type="ChEBI" id="CHEBI:57783"/>
    </ligand>
</feature>
<feature type="binding site" evidence="13">
    <location>
        <position position="48"/>
    </location>
    <ligand>
        <name>NADPH</name>
        <dbReference type="ChEBI" id="CHEBI:57783"/>
    </ligand>
</feature>
<evidence type="ECO:0000256" key="16">
    <source>
        <dbReference type="PIRSR" id="PIRSR000114-3"/>
    </source>
</evidence>
<feature type="binding site" evidence="13">
    <location>
        <position position="137"/>
    </location>
    <ligand>
        <name>sn-glycerol 3-phosphate</name>
        <dbReference type="ChEBI" id="CHEBI:57597"/>
    </ligand>
</feature>
<dbReference type="Gene3D" id="3.40.50.720">
    <property type="entry name" value="NAD(P)-binding Rossmann-like Domain"/>
    <property type="match status" value="1"/>
</dbReference>
<dbReference type="AlphaFoldDB" id="A0A846QJ89"/>
<keyword evidence="3 13" id="KW-0521">NADP</keyword>
<evidence type="ECO:0000256" key="2">
    <source>
        <dbReference type="ARBA" id="ARBA00022516"/>
    </source>
</evidence>
<dbReference type="InterPro" id="IPR013328">
    <property type="entry name" value="6PGD_dom2"/>
</dbReference>
<keyword evidence="21" id="KW-1185">Reference proteome</keyword>
<evidence type="ECO:0000256" key="3">
    <source>
        <dbReference type="ARBA" id="ARBA00022857"/>
    </source>
</evidence>
<dbReference type="FunFam" id="3.40.50.720:FF:000019">
    <property type="entry name" value="Glycerol-3-phosphate dehydrogenase [NAD(P)+]"/>
    <property type="match status" value="1"/>
</dbReference>
<dbReference type="Gene3D" id="1.10.1040.10">
    <property type="entry name" value="N-(1-d-carboxylethyl)-l-norvaline Dehydrogenase, domain 2"/>
    <property type="match status" value="1"/>
</dbReference>
<comment type="subcellular location">
    <subcellularLocation>
        <location evidence="13">Cytoplasm</location>
    </subcellularLocation>
</comment>
<dbReference type="RefSeq" id="WP_167941304.1">
    <property type="nucleotide sequence ID" value="NZ_JAATJA010000002.1"/>
</dbReference>
<dbReference type="UniPathway" id="UPA00940"/>
<comment type="catalytic activity">
    <reaction evidence="9">
        <text>sn-glycerol 3-phosphate + NADP(+) = dihydroxyacetone phosphate + NADPH + H(+)</text>
        <dbReference type="Rhea" id="RHEA:11096"/>
        <dbReference type="ChEBI" id="CHEBI:15378"/>
        <dbReference type="ChEBI" id="CHEBI:57597"/>
        <dbReference type="ChEBI" id="CHEBI:57642"/>
        <dbReference type="ChEBI" id="CHEBI:57783"/>
        <dbReference type="ChEBI" id="CHEBI:58349"/>
        <dbReference type="EC" id="1.1.1.94"/>
    </reaction>
    <physiologicalReaction direction="right-to-left" evidence="9">
        <dbReference type="Rhea" id="RHEA:11098"/>
    </physiologicalReaction>
</comment>
<feature type="binding site" evidence="16">
    <location>
        <position position="254"/>
    </location>
    <ligand>
        <name>NAD(+)</name>
        <dbReference type="ChEBI" id="CHEBI:57540"/>
    </ligand>
</feature>
<keyword evidence="4 13" id="KW-0560">Oxidoreductase</keyword>
<feature type="binding site" evidence="16">
    <location>
        <position position="139"/>
    </location>
    <ligand>
        <name>NAD(+)</name>
        <dbReference type="ChEBI" id="CHEBI:57540"/>
    </ligand>
</feature>
<dbReference type="Proteomes" id="UP000580856">
    <property type="component" value="Unassembled WGS sequence"/>
</dbReference>
<protein>
    <recommendedName>
        <fullName evidence="11 13">Glycerol-3-phosphate dehydrogenase [NAD(P)+]</fullName>
        <ecNumber evidence="10 13">1.1.1.94</ecNumber>
    </recommendedName>
    <alternativeName>
        <fullName evidence="13">NAD(P)(+)-dependent glycerol-3-phosphate dehydrogenase</fullName>
    </alternativeName>
    <alternativeName>
        <fullName evidence="12 13">NAD(P)H-dependent dihydroxyacetone-phosphate reductase</fullName>
    </alternativeName>
</protein>
<keyword evidence="13" id="KW-0547">Nucleotide-binding</keyword>
<dbReference type="InterPro" id="IPR011128">
    <property type="entry name" value="G3P_DH_NAD-dep_N"/>
</dbReference>
<dbReference type="GO" id="GO:0046168">
    <property type="term" value="P:glycerol-3-phosphate catabolic process"/>
    <property type="evidence" value="ECO:0007669"/>
    <property type="project" value="InterPro"/>
</dbReference>
<feature type="binding site" evidence="13">
    <location>
        <position position="139"/>
    </location>
    <ligand>
        <name>NADPH</name>
        <dbReference type="ChEBI" id="CHEBI:57783"/>
    </ligand>
</feature>
<feature type="binding site" evidence="16">
    <location>
        <position position="82"/>
    </location>
    <ligand>
        <name>NAD(+)</name>
        <dbReference type="ChEBI" id="CHEBI:57540"/>
    </ligand>
</feature>
<keyword evidence="6 13" id="KW-0443">Lipid metabolism</keyword>
<evidence type="ECO:0000256" key="6">
    <source>
        <dbReference type="ARBA" id="ARBA00023098"/>
    </source>
</evidence>
<comment type="similarity">
    <text evidence="1 13 17">Belongs to the NAD-dependent glycerol-3-phosphate dehydrogenase family.</text>
</comment>
<dbReference type="InterPro" id="IPR008927">
    <property type="entry name" value="6-PGluconate_DH-like_C_sf"/>
</dbReference>
<feature type="binding site" evidence="15">
    <location>
        <begin position="254"/>
        <end position="255"/>
    </location>
    <ligand>
        <name>substrate</name>
    </ligand>
</feature>
<dbReference type="GO" id="GO:0005829">
    <property type="term" value="C:cytosol"/>
    <property type="evidence" value="ECO:0007669"/>
    <property type="project" value="TreeGrafter"/>
</dbReference>
<comment type="caution">
    <text evidence="20">The sequence shown here is derived from an EMBL/GenBank/DDBJ whole genome shotgun (WGS) entry which is preliminary data.</text>
</comment>
<keyword evidence="7 13" id="KW-0594">Phospholipid biosynthesis</keyword>
<dbReference type="Pfam" id="PF01210">
    <property type="entry name" value="NAD_Gly3P_dh_N"/>
    <property type="match status" value="1"/>
</dbReference>
<dbReference type="GO" id="GO:0005975">
    <property type="term" value="P:carbohydrate metabolic process"/>
    <property type="evidence" value="ECO:0007669"/>
    <property type="project" value="InterPro"/>
</dbReference>
<name>A0A846QJ89_9BACT</name>
<evidence type="ECO:0000256" key="12">
    <source>
        <dbReference type="ARBA" id="ARBA00080511"/>
    </source>
</evidence>
<feature type="domain" description="Glycerol-3-phosphate dehydrogenase NAD-dependent N-terminal" evidence="18">
    <location>
        <begin position="2"/>
        <end position="158"/>
    </location>
</feature>
<dbReference type="EC" id="1.1.1.94" evidence="10 13"/>
<feature type="binding site" evidence="13">
    <location>
        <position position="105"/>
    </location>
    <ligand>
        <name>sn-glycerol 3-phosphate</name>
        <dbReference type="ChEBI" id="CHEBI:57597"/>
    </ligand>
</feature>
<feature type="binding site" evidence="13">
    <location>
        <position position="135"/>
    </location>
    <ligand>
        <name>sn-glycerol 3-phosphate</name>
        <dbReference type="ChEBI" id="CHEBI:57597"/>
    </ligand>
</feature>